<reference evidence="2 3" key="1">
    <citation type="submission" date="2018-12" db="EMBL/GenBank/DDBJ databases">
        <authorList>
            <person name="Yang Y."/>
        </authorList>
    </citation>
    <scope>NUCLEOTIDE SEQUENCE [LARGE SCALE GENOMIC DNA]</scope>
    <source>
        <strain evidence="2 3">GSF71</strain>
    </source>
</reference>
<proteinExistence type="predicted"/>
<dbReference type="AlphaFoldDB" id="A0A433J5Q9"/>
<dbReference type="OrthoDB" id="9881817at2"/>
<organism evidence="2 3">
    <name type="scientific">Azospirillum doebereinerae</name>
    <dbReference type="NCBI Taxonomy" id="92933"/>
    <lineage>
        <taxon>Bacteria</taxon>
        <taxon>Pseudomonadati</taxon>
        <taxon>Pseudomonadota</taxon>
        <taxon>Alphaproteobacteria</taxon>
        <taxon>Rhodospirillales</taxon>
        <taxon>Azospirillaceae</taxon>
        <taxon>Azospirillum</taxon>
    </lineage>
</organism>
<evidence type="ECO:0000313" key="2">
    <source>
        <dbReference type="EMBL" id="RUQ68071.1"/>
    </source>
</evidence>
<accession>A0A433J5Q9</accession>
<feature type="region of interest" description="Disordered" evidence="1">
    <location>
        <begin position="1"/>
        <end position="25"/>
    </location>
</feature>
<keyword evidence="3" id="KW-1185">Reference proteome</keyword>
<dbReference type="Proteomes" id="UP000280346">
    <property type="component" value="Unassembled WGS sequence"/>
</dbReference>
<evidence type="ECO:0000313" key="3">
    <source>
        <dbReference type="Proteomes" id="UP000280346"/>
    </source>
</evidence>
<gene>
    <name evidence="2" type="ORF">EJ913_18290</name>
</gene>
<dbReference type="EMBL" id="RZIJ01000015">
    <property type="protein sequence ID" value="RUQ68071.1"/>
    <property type="molecule type" value="Genomic_DNA"/>
</dbReference>
<protein>
    <submittedName>
        <fullName evidence="2">Uncharacterized protein</fullName>
    </submittedName>
</protein>
<evidence type="ECO:0000256" key="1">
    <source>
        <dbReference type="SAM" id="MobiDB-lite"/>
    </source>
</evidence>
<dbReference type="RefSeq" id="WP_127000490.1">
    <property type="nucleotide sequence ID" value="NZ_JBNPXW010000013.1"/>
</dbReference>
<comment type="caution">
    <text evidence="2">The sequence shown here is derived from an EMBL/GenBank/DDBJ whole genome shotgun (WGS) entry which is preliminary data.</text>
</comment>
<sequence length="67" mass="6913">MFTITIGPARPRMTGENRKKPPPSSAAMLNLARIAARHAPTMVLDGYGGAMILGATNATAGGSVDLF</sequence>
<name>A0A433J5Q9_9PROT</name>